<organism evidence="3 4">
    <name type="scientific">Neoaquamicrobium microcysteis</name>
    <dbReference type="NCBI Taxonomy" id="2682781"/>
    <lineage>
        <taxon>Bacteria</taxon>
        <taxon>Pseudomonadati</taxon>
        <taxon>Pseudomonadota</taxon>
        <taxon>Alphaproteobacteria</taxon>
        <taxon>Hyphomicrobiales</taxon>
        <taxon>Phyllobacteriaceae</taxon>
        <taxon>Neoaquamicrobium</taxon>
    </lineage>
</organism>
<evidence type="ECO:0000313" key="3">
    <source>
        <dbReference type="EMBL" id="TYR34941.1"/>
    </source>
</evidence>
<dbReference type="Proteomes" id="UP000323258">
    <property type="component" value="Unassembled WGS sequence"/>
</dbReference>
<dbReference type="RefSeq" id="WP_148913358.1">
    <property type="nucleotide sequence ID" value="NZ_VSZS01000054.1"/>
</dbReference>
<name>A0A5D4H1L9_9HYPH</name>
<feature type="transmembrane region" description="Helical" evidence="2">
    <location>
        <begin position="79"/>
        <end position="101"/>
    </location>
</feature>
<evidence type="ECO:0008006" key="5">
    <source>
        <dbReference type="Google" id="ProtNLM"/>
    </source>
</evidence>
<dbReference type="OrthoDB" id="8029632at2"/>
<keyword evidence="2" id="KW-1133">Transmembrane helix</keyword>
<feature type="region of interest" description="Disordered" evidence="1">
    <location>
        <begin position="1"/>
        <end position="28"/>
    </location>
</feature>
<comment type="caution">
    <text evidence="3">The sequence shown here is derived from an EMBL/GenBank/DDBJ whole genome shotgun (WGS) entry which is preliminary data.</text>
</comment>
<reference evidence="3 4" key="2">
    <citation type="submission" date="2019-09" db="EMBL/GenBank/DDBJ databases">
        <title>Mesorhizobium sp. MaA-C15 isolated from Microcystis aeruginosa.</title>
        <authorList>
            <person name="Jeong S.E."/>
            <person name="Jin H.M."/>
            <person name="Jeon C.O."/>
        </authorList>
    </citation>
    <scope>NUCLEOTIDE SEQUENCE [LARGE SCALE GENOMIC DNA]</scope>
    <source>
        <strain evidence="3 4">MaA-C15</strain>
    </source>
</reference>
<reference evidence="3 4" key="1">
    <citation type="submission" date="2019-08" db="EMBL/GenBank/DDBJ databases">
        <authorList>
            <person name="Seo Y.L."/>
        </authorList>
    </citation>
    <scope>NUCLEOTIDE SEQUENCE [LARGE SCALE GENOMIC DNA]</scope>
    <source>
        <strain evidence="3 4">MaA-C15</strain>
    </source>
</reference>
<protein>
    <recommendedName>
        <fullName evidence="5">DUF3426 domain-containing protein</fullName>
    </recommendedName>
</protein>
<proteinExistence type="predicted"/>
<keyword evidence="4" id="KW-1185">Reference proteome</keyword>
<evidence type="ECO:0000313" key="4">
    <source>
        <dbReference type="Proteomes" id="UP000323258"/>
    </source>
</evidence>
<dbReference type="EMBL" id="VSZS01000054">
    <property type="protein sequence ID" value="TYR34941.1"/>
    <property type="molecule type" value="Genomic_DNA"/>
</dbReference>
<sequence>MKERDKARPVSGEIMTGGQKQSDLARSADVSDAEYEVVHAREDGRQARFEQPATATGMDFLKADATEAAAAQPRHGGPLFWATGLTLVILAFWISGGHAVVRHSALFGPAEALQPLRIAEVKSRVERHNGRDVLFVDGRAENAGRSALSLPPIEIAVTATDGETTRYFLGTNGDELQPGGRYSFSSRLEAPRNGVRSVSVTFQEVIR</sequence>
<keyword evidence="2" id="KW-0812">Transmembrane</keyword>
<dbReference type="AlphaFoldDB" id="A0A5D4H1L9"/>
<keyword evidence="2" id="KW-0472">Membrane</keyword>
<gene>
    <name evidence="3" type="ORF">FY036_03745</name>
</gene>
<accession>A0A5D4H1L9</accession>
<evidence type="ECO:0000256" key="2">
    <source>
        <dbReference type="SAM" id="Phobius"/>
    </source>
</evidence>
<evidence type="ECO:0000256" key="1">
    <source>
        <dbReference type="SAM" id="MobiDB-lite"/>
    </source>
</evidence>